<dbReference type="RefSeq" id="WP_030557893.1">
    <property type="nucleotide sequence ID" value="NZ_BMUB01000012.1"/>
</dbReference>
<evidence type="ECO:0000313" key="4">
    <source>
        <dbReference type="Proteomes" id="UP000037395"/>
    </source>
</evidence>
<dbReference type="AlphaFoldDB" id="A0A1E7NDV9"/>
<sequence>MAEIRVNGISLHYEARGEGPGVVLVHGSWSDADTWERVLPGLAESTTAVAYDRRGHSRSEDLLTQGSVHEDAADLAGLVQGLGLAPAFVYGDSYGALITLRLAAARPDLLRGIAVHEPPGSGILLTDPDLRPIGTAFADRIAAVRELLSQAESAAAAELYVDSLAFGPGAWEQLPAPVRHAYIRNAPTYLDELRDPDALDLDLAGLARFTEPALLTQSDDSAPMFGEVLDLIDLALPKAERHLYTGAGHAPHLSQPEEWVRVVLPRALA</sequence>
<organism evidence="3 4">
    <name type="scientific">Kitasatospora aureofaciens</name>
    <name type="common">Streptomyces aureofaciens</name>
    <dbReference type="NCBI Taxonomy" id="1894"/>
    <lineage>
        <taxon>Bacteria</taxon>
        <taxon>Bacillati</taxon>
        <taxon>Actinomycetota</taxon>
        <taxon>Actinomycetes</taxon>
        <taxon>Kitasatosporales</taxon>
        <taxon>Streptomycetaceae</taxon>
        <taxon>Kitasatospora</taxon>
    </lineage>
</organism>
<keyword evidence="4" id="KW-1185">Reference proteome</keyword>
<dbReference type="GeneID" id="97487968"/>
<reference evidence="3 4" key="2">
    <citation type="submission" date="2014-07" db="EMBL/GenBank/DDBJ databases">
        <authorList>
            <person name="Zhang J.E."/>
            <person name="Yang H."/>
            <person name="Guo J."/>
            <person name="Deng Z."/>
            <person name="Luo H."/>
            <person name="Luo M."/>
            <person name="Zhao B."/>
        </authorList>
    </citation>
    <scope>NUCLEOTIDE SEQUENCE [LARGE SCALE GENOMIC DNA]</scope>
    <source>
        <strain evidence="3">ATCC 10762</strain>
        <strain evidence="4">ATCC 10762 / DSM 40127 / CCM 3239 / JCM 4008 / LMG 5968 / NBRC 12843 / NCIMB 8234 / A-377</strain>
    </source>
</reference>
<dbReference type="GO" id="GO:0003824">
    <property type="term" value="F:catalytic activity"/>
    <property type="evidence" value="ECO:0007669"/>
    <property type="project" value="UniProtKB-ARBA"/>
</dbReference>
<accession>A0A8H9HUU0</accession>
<dbReference type="PANTHER" id="PTHR43194">
    <property type="entry name" value="HYDROLASE ALPHA/BETA FOLD FAMILY"/>
    <property type="match status" value="1"/>
</dbReference>
<reference evidence="4" key="3">
    <citation type="submission" date="2016-08" db="EMBL/GenBank/DDBJ databases">
        <title>Sequencing, assembly and comparative genomics of S. aureofaciens ATCC 10762.</title>
        <authorList>
            <person name="Gradnigo J.S."/>
            <person name="Johnson N."/>
            <person name="Somerville G.A."/>
        </authorList>
    </citation>
    <scope>NUCLEOTIDE SEQUENCE [LARGE SCALE GENOMIC DNA]</scope>
    <source>
        <strain evidence="4">ATCC 10762 / DSM 40127 / CCM 3239 / JCM 4008 / LMG 5968 / NBRC 12843 / NCIMB 8234 / A-377</strain>
    </source>
</reference>
<dbReference type="EMBL" id="JPRF03000012">
    <property type="protein sequence ID" value="OEV38818.1"/>
    <property type="molecule type" value="Genomic_DNA"/>
</dbReference>
<evidence type="ECO:0000313" key="3">
    <source>
        <dbReference type="EMBL" id="OEV38818.1"/>
    </source>
</evidence>
<name>A0A1E7NDV9_KITAU</name>
<dbReference type="InterPro" id="IPR050228">
    <property type="entry name" value="Carboxylesterase_BioH"/>
</dbReference>
<dbReference type="InterPro" id="IPR000073">
    <property type="entry name" value="AB_hydrolase_1"/>
</dbReference>
<evidence type="ECO:0000259" key="1">
    <source>
        <dbReference type="Pfam" id="PF12697"/>
    </source>
</evidence>
<feature type="domain" description="AB hydrolase-1" evidence="1">
    <location>
        <begin position="22"/>
        <end position="261"/>
    </location>
</feature>
<dbReference type="Proteomes" id="UP000610124">
    <property type="component" value="Unassembled WGS sequence"/>
</dbReference>
<evidence type="ECO:0000313" key="2">
    <source>
        <dbReference type="EMBL" id="GGU90378.1"/>
    </source>
</evidence>
<gene>
    <name evidence="2" type="ORF">GCM10010502_49580</name>
    <name evidence="3" type="ORF">HS99_0019315</name>
</gene>
<dbReference type="PANTHER" id="PTHR43194:SF2">
    <property type="entry name" value="PEROXISOMAL MEMBRANE PROTEIN LPX1"/>
    <property type="match status" value="1"/>
</dbReference>
<dbReference type="KEGG" id="kau:B6264_22050"/>
<dbReference type="EMBL" id="BMUB01000012">
    <property type="protein sequence ID" value="GGU90378.1"/>
    <property type="molecule type" value="Genomic_DNA"/>
</dbReference>
<dbReference type="Gene3D" id="3.40.50.1820">
    <property type="entry name" value="alpha/beta hydrolase"/>
    <property type="match status" value="1"/>
</dbReference>
<protein>
    <recommendedName>
        <fullName evidence="1">AB hydrolase-1 domain-containing protein</fullName>
    </recommendedName>
</protein>
<dbReference type="SUPFAM" id="SSF53474">
    <property type="entry name" value="alpha/beta-Hydrolases"/>
    <property type="match status" value="1"/>
</dbReference>
<proteinExistence type="predicted"/>
<dbReference type="InterPro" id="IPR029058">
    <property type="entry name" value="AB_hydrolase_fold"/>
</dbReference>
<reference evidence="3" key="4">
    <citation type="submission" date="2016-08" db="EMBL/GenBank/DDBJ databases">
        <title>Sequencing, Assembly and Comparative Genomics of S. aureofaciens ATCC 10762.</title>
        <authorList>
            <person name="Gradnigo J.S."/>
            <person name="Johnson N."/>
            <person name="Somerville G.A."/>
        </authorList>
    </citation>
    <scope>NUCLEOTIDE SEQUENCE [LARGE SCALE GENOMIC DNA]</scope>
    <source>
        <strain evidence="3">ATCC 10762</strain>
    </source>
</reference>
<comment type="caution">
    <text evidence="3">The sequence shown here is derived from an EMBL/GenBank/DDBJ whole genome shotgun (WGS) entry which is preliminary data.</text>
</comment>
<dbReference type="OrthoDB" id="8680283at2"/>
<dbReference type="Pfam" id="PF12697">
    <property type="entry name" value="Abhydrolase_6"/>
    <property type="match status" value="1"/>
</dbReference>
<dbReference type="Proteomes" id="UP000037395">
    <property type="component" value="Unassembled WGS sequence"/>
</dbReference>
<reference evidence="2" key="1">
    <citation type="journal article" date="2014" name="Int. J. Syst. Evol. Microbiol.">
        <title>Complete genome sequence of Corynebacterium casei LMG S-19264T (=DSM 44701T), isolated from a smear-ripened cheese.</title>
        <authorList>
            <consortium name="US DOE Joint Genome Institute (JGI-PGF)"/>
            <person name="Walter F."/>
            <person name="Albersmeier A."/>
            <person name="Kalinowski J."/>
            <person name="Ruckert C."/>
        </authorList>
    </citation>
    <scope>NUCLEOTIDE SEQUENCE</scope>
    <source>
        <strain evidence="2">JCM 4434</strain>
    </source>
</reference>
<reference evidence="2" key="5">
    <citation type="submission" date="2020-09" db="EMBL/GenBank/DDBJ databases">
        <authorList>
            <person name="Sun Q."/>
            <person name="Ohkuma M."/>
        </authorList>
    </citation>
    <scope>NUCLEOTIDE SEQUENCE</scope>
    <source>
        <strain evidence="2">JCM 4434</strain>
    </source>
</reference>
<accession>A0A1E7NDV9</accession>